<dbReference type="Pfam" id="PF13526">
    <property type="entry name" value="DUF4125"/>
    <property type="match status" value="1"/>
</dbReference>
<gene>
    <name evidence="1" type="ORF">KQI68_03195</name>
</gene>
<evidence type="ECO:0000313" key="2">
    <source>
        <dbReference type="Proteomes" id="UP000783742"/>
    </source>
</evidence>
<proteinExistence type="predicted"/>
<accession>A0ABS6FFA0</accession>
<name>A0ABS6FFA0_9FIRM</name>
<protein>
    <submittedName>
        <fullName evidence="1">DUF4125 family protein</fullName>
    </submittedName>
</protein>
<reference evidence="1 2" key="1">
    <citation type="submission" date="2021-06" db="EMBL/GenBank/DDBJ databases">
        <authorList>
            <person name="Sun Q."/>
            <person name="Li D."/>
        </authorList>
    </citation>
    <scope>NUCLEOTIDE SEQUENCE [LARGE SCALE GENOMIC DNA]</scope>
    <source>
        <strain evidence="1 2">MSJ-1</strain>
    </source>
</reference>
<keyword evidence="2" id="KW-1185">Reference proteome</keyword>
<evidence type="ECO:0000313" key="1">
    <source>
        <dbReference type="EMBL" id="MBU5668840.1"/>
    </source>
</evidence>
<sequence>MYNVFEYIDENNLNKIYYKFKLKENQFEIIKDIINMEWNFFDKVKGLHGRAICQDSPVNFIINRMAQYLTYDDDICLCIQRDYKKHMSNDFNPVFGKYAKMMQFTDLKKYEEVKDILPKTSPVKQYALKEVSELFSIGLEDVERKFPKTSQKARPRESVNKRISSIAYFISEISFFNLKTIWLIKDLLIRIKAENFVENIYKNTLELNDILS</sequence>
<comment type="caution">
    <text evidence="1">The sequence shown here is derived from an EMBL/GenBank/DDBJ whole genome shotgun (WGS) entry which is preliminary data.</text>
</comment>
<dbReference type="RefSeq" id="WP_216548682.1">
    <property type="nucleotide sequence ID" value="NZ_JAHLQO010000002.1"/>
</dbReference>
<dbReference type="Proteomes" id="UP000783742">
    <property type="component" value="Unassembled WGS sequence"/>
</dbReference>
<organism evidence="1 2">
    <name type="scientific">Peptoniphilus ovalis</name>
    <dbReference type="NCBI Taxonomy" id="2841503"/>
    <lineage>
        <taxon>Bacteria</taxon>
        <taxon>Bacillati</taxon>
        <taxon>Bacillota</taxon>
        <taxon>Tissierellia</taxon>
        <taxon>Tissierellales</taxon>
        <taxon>Peptoniphilaceae</taxon>
        <taxon>Peptoniphilus</taxon>
    </lineage>
</organism>
<dbReference type="EMBL" id="JAHLQO010000002">
    <property type="protein sequence ID" value="MBU5668840.1"/>
    <property type="molecule type" value="Genomic_DNA"/>
</dbReference>
<dbReference type="InterPro" id="IPR025191">
    <property type="entry name" value="DUF4125"/>
</dbReference>